<feature type="region of interest" description="Disordered" evidence="2">
    <location>
        <begin position="109"/>
        <end position="141"/>
    </location>
</feature>
<gene>
    <name evidence="3" type="ORF">Tco_0925109</name>
</gene>
<feature type="compositionally biased region" description="Polar residues" evidence="2">
    <location>
        <begin position="672"/>
        <end position="700"/>
    </location>
</feature>
<sequence length="765" mass="86440">MESLNSNSQESELHQLQQMQDKAKENCMVSFRLHHSHLKVLSDNDLKGTRIKRRFERVFVSLFGQDVQTFTGTMLLNLDQLEKHLAKENFKNLNPSMHLERMNDRKMQSKEGNIDSSKALDAGLAGPESKEIESEKHVTSSRFGNDTYAEDAVIKPVNDKEPMAEVQLTAQHNVLANEQQHYVQSKPIYDTYLLEKVDSNTILDSTNMCHRGGEIDQDAKKCQVSCRLLDPSFDNMTTKFLNQSLKQHGQILNETSNKAKIKREINILETINIELENSVAKLLAENEKLHKENEHLKQTYKDLYDSIKKTRVQTKDLNDSLIAQVNIDVNNDLPKPVTPHYLPKVRESVLAKPHHVIAPGSSRNRSKELYGSIDMAHNYYLEEAKKKTQDKNRNLKPREMPFARTHHTPNACIPKPRSNNQTSRNWPASKSCEEKLKAMKKADHSRNPSSFSDFKNFVCSTCQKCVFNANLDACITKFLKEIVTGHRFSPNKSSDVHEKPNTPRSCLRWIPTGRIFNTVGLRWVPTGKTFTSSITMVDCEPPNGSNKDITNPYESNKTLNVSASTLNLVQSLSGSTYISLYSNSLDQKWQSHMQFLKGRMVNQILEPALHEITLATLSSGLVPNPPPLTPFVPPSRHEWDLVFQPVFDEFFSPLASVASLVHVEEAPAPVESTGSPSSTIVDQDAPSPSTLQTKPQSQSQTILLCAEEESHDLEVAHMSNDPYFSIPIPETVYEESSSSDVISTTVHSDAPILEHLSKWTKDCWD</sequence>
<dbReference type="Proteomes" id="UP001151760">
    <property type="component" value="Unassembled WGS sequence"/>
</dbReference>
<feature type="compositionally biased region" description="Basic and acidic residues" evidence="2">
    <location>
        <begin position="128"/>
        <end position="138"/>
    </location>
</feature>
<evidence type="ECO:0000256" key="1">
    <source>
        <dbReference type="SAM" id="Coils"/>
    </source>
</evidence>
<comment type="caution">
    <text evidence="3">The sequence shown here is derived from an EMBL/GenBank/DDBJ whole genome shotgun (WGS) entry which is preliminary data.</text>
</comment>
<proteinExistence type="predicted"/>
<keyword evidence="1" id="KW-0175">Coiled coil</keyword>
<name>A0ABQ5D763_9ASTR</name>
<protein>
    <submittedName>
        <fullName evidence="3">Uncharacterized protein</fullName>
    </submittedName>
</protein>
<evidence type="ECO:0000313" key="4">
    <source>
        <dbReference type="Proteomes" id="UP001151760"/>
    </source>
</evidence>
<accession>A0ABQ5D763</accession>
<dbReference type="EMBL" id="BQNB010014986">
    <property type="protein sequence ID" value="GJT34690.1"/>
    <property type="molecule type" value="Genomic_DNA"/>
</dbReference>
<feature type="region of interest" description="Disordered" evidence="2">
    <location>
        <begin position="668"/>
        <end position="700"/>
    </location>
</feature>
<reference evidence="3" key="2">
    <citation type="submission" date="2022-01" db="EMBL/GenBank/DDBJ databases">
        <authorList>
            <person name="Yamashiro T."/>
            <person name="Shiraishi A."/>
            <person name="Satake H."/>
            <person name="Nakayama K."/>
        </authorList>
    </citation>
    <scope>NUCLEOTIDE SEQUENCE</scope>
</reference>
<keyword evidence="4" id="KW-1185">Reference proteome</keyword>
<evidence type="ECO:0000256" key="2">
    <source>
        <dbReference type="SAM" id="MobiDB-lite"/>
    </source>
</evidence>
<organism evidence="3 4">
    <name type="scientific">Tanacetum coccineum</name>
    <dbReference type="NCBI Taxonomy" id="301880"/>
    <lineage>
        <taxon>Eukaryota</taxon>
        <taxon>Viridiplantae</taxon>
        <taxon>Streptophyta</taxon>
        <taxon>Embryophyta</taxon>
        <taxon>Tracheophyta</taxon>
        <taxon>Spermatophyta</taxon>
        <taxon>Magnoliopsida</taxon>
        <taxon>eudicotyledons</taxon>
        <taxon>Gunneridae</taxon>
        <taxon>Pentapetalae</taxon>
        <taxon>asterids</taxon>
        <taxon>campanulids</taxon>
        <taxon>Asterales</taxon>
        <taxon>Asteraceae</taxon>
        <taxon>Asteroideae</taxon>
        <taxon>Anthemideae</taxon>
        <taxon>Anthemidinae</taxon>
        <taxon>Tanacetum</taxon>
    </lineage>
</organism>
<evidence type="ECO:0000313" key="3">
    <source>
        <dbReference type="EMBL" id="GJT34690.1"/>
    </source>
</evidence>
<feature type="compositionally biased region" description="Polar residues" evidence="2">
    <location>
        <begin position="417"/>
        <end position="428"/>
    </location>
</feature>
<feature type="region of interest" description="Disordered" evidence="2">
    <location>
        <begin position="405"/>
        <end position="430"/>
    </location>
</feature>
<feature type="coiled-coil region" evidence="1">
    <location>
        <begin position="258"/>
        <end position="306"/>
    </location>
</feature>
<reference evidence="3" key="1">
    <citation type="journal article" date="2022" name="Int. J. Mol. Sci.">
        <title>Draft Genome of Tanacetum Coccineum: Genomic Comparison of Closely Related Tanacetum-Family Plants.</title>
        <authorList>
            <person name="Yamashiro T."/>
            <person name="Shiraishi A."/>
            <person name="Nakayama K."/>
            <person name="Satake H."/>
        </authorList>
    </citation>
    <scope>NUCLEOTIDE SEQUENCE</scope>
</reference>